<accession>A0A812MEE3</accession>
<evidence type="ECO:0000313" key="2">
    <source>
        <dbReference type="EMBL" id="CAE7260838.1"/>
    </source>
</evidence>
<feature type="domain" description="AAA+ ATPase" evidence="1">
    <location>
        <begin position="1129"/>
        <end position="1286"/>
    </location>
</feature>
<dbReference type="InterPro" id="IPR051055">
    <property type="entry name" value="PIF1_helicase"/>
</dbReference>
<dbReference type="PANTHER" id="PTHR47642">
    <property type="entry name" value="ATP-DEPENDENT DNA HELICASE"/>
    <property type="match status" value="1"/>
</dbReference>
<comment type="caution">
    <text evidence="2">The sequence shown here is derived from an EMBL/GenBank/DDBJ whole genome shotgun (WGS) entry which is preliminary data.</text>
</comment>
<dbReference type="EMBL" id="CAJNDS010001456">
    <property type="protein sequence ID" value="CAE7260838.1"/>
    <property type="molecule type" value="Genomic_DNA"/>
</dbReference>
<protein>
    <submittedName>
        <fullName evidence="2">PIF1 protein</fullName>
    </submittedName>
</protein>
<name>A0A812MEE3_9DINO</name>
<dbReference type="OrthoDB" id="416437at2759"/>
<dbReference type="CDD" id="cd18809">
    <property type="entry name" value="SF1_C_RecD"/>
    <property type="match status" value="1"/>
</dbReference>
<proteinExistence type="predicted"/>
<dbReference type="InterPro" id="IPR003593">
    <property type="entry name" value="AAA+_ATPase"/>
</dbReference>
<sequence>MEENADLVLDVEQQALTARLAAMSETDPARFHACLQEIEEVLGLSEVVKQLELLSIASSSAVDNLLHEELSHGGSKDGAGKIDADNVVDDGASEPQVQWALKIGPHWCNKILYEGKEWEIRGTHCRKHLGERIGLAPSGKNALVGEATIRESRAVSMKDLEEARHLHHIQNVCAIPYAKPYAWILEGVRAYDQPVPYHHPPGCVNWIPLRPPTGPTERETPARRPARCAAPVHAWPQMLERRQSGIVQRPEHEMRYIHGERERIRRLSKKFPAVYKEKVRPEQSWMTQRARAFRTWCATSSWRMCKCCGRMVPEPYKATHARGTARRDGALPACKYCRSDGNVGYWAPDKNDVPRRLRSLPVEVIEALRPFHLHRGGDCRARHGYEVHLDMLRFSFKTTSVEMALSRLPRRARKKGERALEHLLRSDLSSYKAFWRLHHKFLEKRRRQIERGEIGPGAPVKRLPVSFIETVGLECCLWPHLYWRTDMTETHTRFMDARRAKRRRRAGPWESSESDCGGDAEHRRHSAKASFLAKAHSCIVGYNSDPALLQFVYDLWLFTTVGGARHSSQSTSIREALASKPYSPELWRGYHAALVDLQRQLGWPQLFITIAPYEWSFPYHAWLEDELAKSLQARLHMPVAETLHLAHVLTQTVKGLLTGSNEGMQGEQNHVFSTSSHGGVRKWVARLEFQDGKRKRGQHRDPQTYHGRGTLHVHILLWLENMQAMNLSKDIRADIPDASEPELRDLVLESQLDWTSSGWPIRKEPTRVSEDSGLLELRHPQDAHDRHCRAYLTDVLAALHCHVDVVASDGRAMILKYCASPLEAGSCEKERYLPKFSGSFAQELLNDQASGFALARRILADYHPLQPEMVLQLAAQQHPQFLCPAVVRKFVVPVPWKKDTAEVVRNYMTCTWRRKSMSLLEYLRVSGSGGQIAQRYRRLHKARKVKKPLTQWINTCVAEGEILVACIMYSHTNDLHFGQWLLLNVPFKDVSDLWDDRVAGLPEELRYLGLCLLHRPDFWRHPHRIMADLQLEARTDLYITNVLEVIRARTELIDAFFSGEIQEPARPPTTSQAVNVNVPPRFEKLAAEQQLVVRSIGERVAIALRCKWPEDAVEESWWRYLDAQAACAETRVTAILGPAGSGKSTAVQLAIRRAVQAGAHVGVACPTGLLASKYKIDNPDLDVDTVHGMFALHKEEVNTLEMMSLYDLVVIDEIGQLPLWIFERLVRLWDASDRRPALILVGDFCQLRGSDGTTARQSARWREVAKIHLHTMRRCKCPQLRWKLELLRSATPSGRQLRRILKKHSACCSGNNMPTLENMAQILRETPRTQFVTISRRGSARLNQLALRVLFGDSHPLGYMLTDPEENSNNFLGQSRIDAAPLRMAMYAGMRVMITKNEDKAHGFVNGMGGVVQRLRASGVQVLLDNGKIVLVHAVTQDYELADGSVRRVTALPLRLGYSSTLHKIQGATLDHVTLWLDVPFIRGAAYVALSRVREDANWRFLGRIQTRHCLPAACD</sequence>
<dbReference type="Pfam" id="PF13604">
    <property type="entry name" value="AAA_30"/>
    <property type="match status" value="1"/>
</dbReference>
<dbReference type="Gene3D" id="2.30.30.940">
    <property type="match status" value="1"/>
</dbReference>
<dbReference type="SUPFAM" id="SSF52540">
    <property type="entry name" value="P-loop containing nucleoside triphosphate hydrolases"/>
    <property type="match status" value="2"/>
</dbReference>
<dbReference type="Gene3D" id="2.30.130.30">
    <property type="entry name" value="Hypothetical protein"/>
    <property type="match status" value="1"/>
</dbReference>
<organism evidence="2 3">
    <name type="scientific">Symbiodinium natans</name>
    <dbReference type="NCBI Taxonomy" id="878477"/>
    <lineage>
        <taxon>Eukaryota</taxon>
        <taxon>Sar</taxon>
        <taxon>Alveolata</taxon>
        <taxon>Dinophyceae</taxon>
        <taxon>Suessiales</taxon>
        <taxon>Symbiodiniaceae</taxon>
        <taxon>Symbiodinium</taxon>
    </lineage>
</organism>
<dbReference type="Proteomes" id="UP000604046">
    <property type="component" value="Unassembled WGS sequence"/>
</dbReference>
<dbReference type="SMART" id="SM00382">
    <property type="entry name" value="AAA"/>
    <property type="match status" value="1"/>
</dbReference>
<dbReference type="Gene3D" id="3.40.50.300">
    <property type="entry name" value="P-loop containing nucleotide triphosphate hydrolases"/>
    <property type="match status" value="2"/>
</dbReference>
<evidence type="ECO:0000313" key="3">
    <source>
        <dbReference type="Proteomes" id="UP000604046"/>
    </source>
</evidence>
<dbReference type="InterPro" id="IPR027417">
    <property type="entry name" value="P-loop_NTPase"/>
</dbReference>
<reference evidence="2" key="1">
    <citation type="submission" date="2021-02" db="EMBL/GenBank/DDBJ databases">
        <authorList>
            <person name="Dougan E. K."/>
            <person name="Rhodes N."/>
            <person name="Thang M."/>
            <person name="Chan C."/>
        </authorList>
    </citation>
    <scope>NUCLEOTIDE SEQUENCE</scope>
</reference>
<evidence type="ECO:0000259" key="1">
    <source>
        <dbReference type="SMART" id="SM00382"/>
    </source>
</evidence>
<keyword evidence="3" id="KW-1185">Reference proteome</keyword>
<gene>
    <name evidence="2" type="primary">PIF1</name>
    <name evidence="2" type="ORF">SNAT2548_LOCUS13639</name>
</gene>